<sequence length="227" mass="24518">MIVAVHHGWYLTLAAALVAIIAARERATRIGLGVLGMLLIFGVPWIIAPCLAGAVWVIWWVRSSPVKVSALRPRWRSGTILLILCCGAISGVLAAQVSLVQYRDNPIQIDTVQPSPVALWLGIVVLSLANAFGEEVLWREMLAREIRGLRAVSAALLMFVSFGLAHWYGLPAGLIGAVLSGVYSVALFWLRSKHGPFASMLAHFVTDTVLFAGMAPALLFTGWYSGT</sequence>
<dbReference type="Pfam" id="PF02517">
    <property type="entry name" value="Rce1-like"/>
    <property type="match status" value="1"/>
</dbReference>
<protein>
    <recommendedName>
        <fullName evidence="2">CAAX prenyl protease 2/Lysostaphin resistance protein A-like domain-containing protein</fullName>
    </recommendedName>
</protein>
<feature type="transmembrane region" description="Helical" evidence="1">
    <location>
        <begin position="174"/>
        <end position="190"/>
    </location>
</feature>
<gene>
    <name evidence="3" type="ORF">BW733_07245</name>
</gene>
<feature type="transmembrane region" description="Helical" evidence="1">
    <location>
        <begin position="37"/>
        <end position="59"/>
    </location>
</feature>
<dbReference type="GO" id="GO:0004175">
    <property type="term" value="F:endopeptidase activity"/>
    <property type="evidence" value="ECO:0007669"/>
    <property type="project" value="UniProtKB-ARBA"/>
</dbReference>
<dbReference type="EMBL" id="CP019607">
    <property type="protein sequence ID" value="AQP50655.1"/>
    <property type="molecule type" value="Genomic_DNA"/>
</dbReference>
<name>A0A1Q2CX08_9ACTN</name>
<organism evidence="3 4">
    <name type="scientific">Tessaracoccus flavescens</name>
    <dbReference type="NCBI Taxonomy" id="399497"/>
    <lineage>
        <taxon>Bacteria</taxon>
        <taxon>Bacillati</taxon>
        <taxon>Actinomycetota</taxon>
        <taxon>Actinomycetes</taxon>
        <taxon>Propionibacteriales</taxon>
        <taxon>Propionibacteriaceae</taxon>
        <taxon>Tessaracoccus</taxon>
    </lineage>
</organism>
<keyword evidence="4" id="KW-1185">Reference proteome</keyword>
<evidence type="ECO:0000313" key="3">
    <source>
        <dbReference type="EMBL" id="AQP50655.1"/>
    </source>
</evidence>
<keyword evidence="1" id="KW-0472">Membrane</keyword>
<evidence type="ECO:0000259" key="2">
    <source>
        <dbReference type="Pfam" id="PF02517"/>
    </source>
</evidence>
<evidence type="ECO:0000256" key="1">
    <source>
        <dbReference type="SAM" id="Phobius"/>
    </source>
</evidence>
<dbReference type="Proteomes" id="UP000188235">
    <property type="component" value="Chromosome"/>
</dbReference>
<dbReference type="GO" id="GO:0080120">
    <property type="term" value="P:CAAX-box protein maturation"/>
    <property type="evidence" value="ECO:0007669"/>
    <property type="project" value="UniProtKB-ARBA"/>
</dbReference>
<feature type="transmembrane region" description="Helical" evidence="1">
    <location>
        <begin position="202"/>
        <end position="224"/>
    </location>
</feature>
<feature type="transmembrane region" description="Helical" evidence="1">
    <location>
        <begin position="80"/>
        <end position="97"/>
    </location>
</feature>
<accession>A0A1Q2CX08</accession>
<keyword evidence="1" id="KW-1133">Transmembrane helix</keyword>
<feature type="domain" description="CAAX prenyl protease 2/Lysostaphin resistance protein A-like" evidence="2">
    <location>
        <begin position="118"/>
        <end position="208"/>
    </location>
</feature>
<feature type="transmembrane region" description="Helical" evidence="1">
    <location>
        <begin position="149"/>
        <end position="168"/>
    </location>
</feature>
<keyword evidence="1" id="KW-0812">Transmembrane</keyword>
<feature type="transmembrane region" description="Helical" evidence="1">
    <location>
        <begin position="117"/>
        <end position="137"/>
    </location>
</feature>
<dbReference type="InterPro" id="IPR003675">
    <property type="entry name" value="Rce1/LyrA-like_dom"/>
</dbReference>
<dbReference type="KEGG" id="tfa:BW733_07245"/>
<reference evidence="3 4" key="1">
    <citation type="journal article" date="2008" name="Int. J. Syst. Evol. Microbiol.">
        <title>Tessaracoccus flavescens sp. nov., isolated from marine sediment.</title>
        <authorList>
            <person name="Lee D.W."/>
            <person name="Lee S.D."/>
        </authorList>
    </citation>
    <scope>NUCLEOTIDE SEQUENCE [LARGE SCALE GENOMIC DNA]</scope>
    <source>
        <strain evidence="3 4">SST-39T</strain>
    </source>
</reference>
<evidence type="ECO:0000313" key="4">
    <source>
        <dbReference type="Proteomes" id="UP000188235"/>
    </source>
</evidence>
<dbReference type="STRING" id="399497.BW733_07245"/>
<proteinExistence type="predicted"/>
<dbReference type="AlphaFoldDB" id="A0A1Q2CX08"/>